<comment type="subcellular location">
    <subcellularLocation>
        <location evidence="1 12">Endoplasmic reticulum membrane</location>
        <topology evidence="1 12">Multi-pass membrane protein</topology>
    </subcellularLocation>
</comment>
<comment type="similarity">
    <text evidence="3 12">Belongs to the glycosyltransferase 22 family.</text>
</comment>
<keyword evidence="13" id="KW-0732">Signal</keyword>
<evidence type="ECO:0000256" key="5">
    <source>
        <dbReference type="ARBA" id="ARBA00022679"/>
    </source>
</evidence>
<evidence type="ECO:0000256" key="3">
    <source>
        <dbReference type="ARBA" id="ARBA00007063"/>
    </source>
</evidence>
<reference evidence="14" key="1">
    <citation type="submission" date="2022-12" db="EMBL/GenBank/DDBJ databases">
        <authorList>
            <person name="Petersen C."/>
        </authorList>
    </citation>
    <scope>NUCLEOTIDE SEQUENCE</scope>
    <source>
        <strain evidence="14">IBT 30728</strain>
    </source>
</reference>
<dbReference type="InterPro" id="IPR005599">
    <property type="entry name" value="GPI_mannosylTrfase"/>
</dbReference>
<feature type="transmembrane region" description="Helical" evidence="12">
    <location>
        <begin position="178"/>
        <end position="203"/>
    </location>
</feature>
<keyword evidence="4 12" id="KW-0328">Glycosyltransferase</keyword>
<comment type="function">
    <text evidence="10">Mannosyltransferase that operates in the biosynthetic pathway of dolichol-linked oligosaccharides, the glycan precursors employed in protein asparagine (N)-glycosylation. The assembly of dolichol-linked oligosaccharides begins on the cytosolic side of the endoplasmic reticulum membrane and finishes in its lumen. The sequential addition of sugars to dolichol pyrophosphate produces dolichol-linked oligosaccharides containing fourteen sugars, including two GlcNAcs, nine mannoses and three glucoses. Once assembled, the oligosaccharide is transferred from the lipid to nascent proteins by oligosaccharyltransferases. In the lumen of the endoplasmic reticulum, adds the eighth mannose residue in an alpha-1,6 linkage onto Man(7)GlcNAc(2)-PP-dolichol to produce Man(8)GlcNAc(2)-PP-dolichol.</text>
</comment>
<dbReference type="EC" id="2.4.1.-" evidence="12"/>
<dbReference type="Proteomes" id="UP001148312">
    <property type="component" value="Unassembled WGS sequence"/>
</dbReference>
<feature type="transmembrane region" description="Helical" evidence="12">
    <location>
        <begin position="93"/>
        <end position="111"/>
    </location>
</feature>
<feature type="transmembrane region" description="Helical" evidence="12">
    <location>
        <begin position="123"/>
        <end position="140"/>
    </location>
</feature>
<reference evidence="14" key="2">
    <citation type="journal article" date="2023" name="IMA Fungus">
        <title>Comparative genomic study of the Penicillium genus elucidates a diverse pangenome and 15 lateral gene transfer events.</title>
        <authorList>
            <person name="Petersen C."/>
            <person name="Sorensen T."/>
            <person name="Nielsen M.R."/>
            <person name="Sondergaard T.E."/>
            <person name="Sorensen J.L."/>
            <person name="Fitzpatrick D.A."/>
            <person name="Frisvad J.C."/>
            <person name="Nielsen K.L."/>
        </authorList>
    </citation>
    <scope>NUCLEOTIDE SEQUENCE</scope>
    <source>
        <strain evidence="14">IBT 30728</strain>
    </source>
</reference>
<evidence type="ECO:0000256" key="8">
    <source>
        <dbReference type="ARBA" id="ARBA00022989"/>
    </source>
</evidence>
<feature type="transmembrane region" description="Helical" evidence="12">
    <location>
        <begin position="68"/>
        <end position="86"/>
    </location>
</feature>
<feature type="transmembrane region" description="Helical" evidence="12">
    <location>
        <begin position="304"/>
        <end position="321"/>
    </location>
</feature>
<feature type="transmembrane region" description="Helical" evidence="12">
    <location>
        <begin position="215"/>
        <end position="237"/>
    </location>
</feature>
<evidence type="ECO:0000256" key="13">
    <source>
        <dbReference type="SAM" id="SignalP"/>
    </source>
</evidence>
<evidence type="ECO:0000256" key="1">
    <source>
        <dbReference type="ARBA" id="ARBA00004477"/>
    </source>
</evidence>
<evidence type="ECO:0000256" key="10">
    <source>
        <dbReference type="ARBA" id="ARBA00044721"/>
    </source>
</evidence>
<gene>
    <name evidence="14" type="ORF">N7539_006243</name>
</gene>
<evidence type="ECO:0000256" key="12">
    <source>
        <dbReference type="RuleBase" id="RU363075"/>
    </source>
</evidence>
<evidence type="ECO:0000256" key="11">
    <source>
        <dbReference type="ARBA" id="ARBA00048899"/>
    </source>
</evidence>
<feature type="transmembrane region" description="Helical" evidence="12">
    <location>
        <begin position="327"/>
        <end position="349"/>
    </location>
</feature>
<keyword evidence="7 12" id="KW-0256">Endoplasmic reticulum</keyword>
<comment type="caution">
    <text evidence="14">The sequence shown here is derived from an EMBL/GenBank/DDBJ whole genome shotgun (WGS) entry which is preliminary data.</text>
</comment>
<evidence type="ECO:0000256" key="4">
    <source>
        <dbReference type="ARBA" id="ARBA00022676"/>
    </source>
</evidence>
<evidence type="ECO:0000313" key="15">
    <source>
        <dbReference type="Proteomes" id="UP001148312"/>
    </source>
</evidence>
<dbReference type="AlphaFoldDB" id="A0A9X0BSR1"/>
<dbReference type="PANTHER" id="PTHR22760:SF1">
    <property type="entry name" value="DOL-P-MAN:MAN(7)GLCNAC(2)-PP-DOL ALPHA-1,6-MANNOSYLTRANSFERASE"/>
    <property type="match status" value="1"/>
</dbReference>
<comment type="catalytic activity">
    <reaction evidence="11">
        <text>an alpha-D-Man-(1-&gt;2)-alpha-D-Man-(1-&gt;2)-alpha-D-Man-(1-&gt;3)-[alpha-D-Man-(1-&gt;2)-alpha-D-Man-(1-&gt;3)-alpha-D-Man-(1-&gt;6)]-beta-D-Man-(1-&gt;4)-beta-D-GlcNAc-(1-&gt;4)-alpha-D-GlcNAc-diphospho-di-trans,poly-cis-dolichol + a di-trans,poly-cis-dolichyl beta-D-mannosyl phosphate = an alpha-D-Man-(1-&gt;2)-alpha-D-Man-(1-&gt;2)-alpha-D-Man-(1-&gt;3)-[alpha-D-Man-(1-&gt;2)-alpha-D-Man-(1-&gt;3)-[alpha-D-Man-(1-&gt;6)]-alpha-D-Man-(1-&gt;6)]-beta-D-Man-(1-&gt;4)-beta-D-GlcNAc-(1-&gt;4)-alpha-D-GlcNAc-diphospho-di-trans,poly-cis-dolichol + a di-trans,poly-cis-dolichyl phosphate + H(+)</text>
        <dbReference type="Rhea" id="RHEA:29535"/>
        <dbReference type="Rhea" id="RHEA-COMP:19498"/>
        <dbReference type="Rhea" id="RHEA-COMP:19501"/>
        <dbReference type="Rhea" id="RHEA-COMP:19518"/>
        <dbReference type="Rhea" id="RHEA-COMP:19519"/>
        <dbReference type="ChEBI" id="CHEBI:15378"/>
        <dbReference type="ChEBI" id="CHEBI:57683"/>
        <dbReference type="ChEBI" id="CHEBI:58211"/>
        <dbReference type="ChEBI" id="CHEBI:132517"/>
        <dbReference type="ChEBI" id="CHEBI:132519"/>
        <dbReference type="EC" id="2.4.1.260"/>
    </reaction>
    <physiologicalReaction direction="left-to-right" evidence="11">
        <dbReference type="Rhea" id="RHEA:29536"/>
    </physiologicalReaction>
</comment>
<dbReference type="RefSeq" id="XP_056788769.1">
    <property type="nucleotide sequence ID" value="XM_056935845.1"/>
</dbReference>
<dbReference type="GO" id="GO:0005789">
    <property type="term" value="C:endoplasmic reticulum membrane"/>
    <property type="evidence" value="ECO:0007669"/>
    <property type="project" value="UniProtKB-SubCell"/>
</dbReference>
<evidence type="ECO:0000256" key="7">
    <source>
        <dbReference type="ARBA" id="ARBA00022824"/>
    </source>
</evidence>
<protein>
    <recommendedName>
        <fullName evidence="12">Mannosyltransferase</fullName>
        <ecNumber evidence="12">2.4.1.-</ecNumber>
    </recommendedName>
</protein>
<proteinExistence type="inferred from homology"/>
<name>A0A9X0BSR1_9EURO</name>
<dbReference type="EMBL" id="JAPWDQ010000008">
    <property type="protein sequence ID" value="KAJ5482797.1"/>
    <property type="molecule type" value="Genomic_DNA"/>
</dbReference>
<keyword evidence="5" id="KW-0808">Transferase</keyword>
<keyword evidence="9 12" id="KW-0472">Membrane</keyword>
<keyword evidence="8 12" id="KW-1133">Transmembrane helix</keyword>
<feature type="signal peptide" evidence="13">
    <location>
        <begin position="1"/>
        <end position="22"/>
    </location>
</feature>
<keyword evidence="6 12" id="KW-0812">Transmembrane</keyword>
<feature type="transmembrane region" description="Helical" evidence="12">
    <location>
        <begin position="147"/>
        <end position="166"/>
    </location>
</feature>
<accession>A0A9X0BSR1</accession>
<dbReference type="PANTHER" id="PTHR22760">
    <property type="entry name" value="GLYCOSYLTRANSFERASE"/>
    <property type="match status" value="1"/>
</dbReference>
<organism evidence="14 15">
    <name type="scientific">Penicillium diatomitis</name>
    <dbReference type="NCBI Taxonomy" id="2819901"/>
    <lineage>
        <taxon>Eukaryota</taxon>
        <taxon>Fungi</taxon>
        <taxon>Dikarya</taxon>
        <taxon>Ascomycota</taxon>
        <taxon>Pezizomycotina</taxon>
        <taxon>Eurotiomycetes</taxon>
        <taxon>Eurotiomycetidae</taxon>
        <taxon>Eurotiales</taxon>
        <taxon>Aspergillaceae</taxon>
        <taxon>Penicillium</taxon>
    </lineage>
</organism>
<evidence type="ECO:0000256" key="6">
    <source>
        <dbReference type="ARBA" id="ARBA00022692"/>
    </source>
</evidence>
<feature type="chain" id="PRO_5040906214" description="Mannosyltransferase" evidence="13">
    <location>
        <begin position="23"/>
        <end position="569"/>
    </location>
</feature>
<comment type="pathway">
    <text evidence="2">Protein modification; protein glycosylation.</text>
</comment>
<keyword evidence="15" id="KW-1185">Reference proteome</keyword>
<evidence type="ECO:0000313" key="14">
    <source>
        <dbReference type="EMBL" id="KAJ5482797.1"/>
    </source>
</evidence>
<feature type="transmembrane region" description="Helical" evidence="12">
    <location>
        <begin position="270"/>
        <end position="292"/>
    </location>
</feature>
<evidence type="ECO:0000256" key="9">
    <source>
        <dbReference type="ARBA" id="ARBA00023136"/>
    </source>
</evidence>
<feature type="transmembrane region" description="Helical" evidence="12">
    <location>
        <begin position="356"/>
        <end position="381"/>
    </location>
</feature>
<dbReference type="Pfam" id="PF03901">
    <property type="entry name" value="Glyco_transf_22"/>
    <property type="match status" value="1"/>
</dbReference>
<dbReference type="GO" id="GO:0052917">
    <property type="term" value="F:dol-P-Man:Man(7)GlcNAc(2)-PP-Dol alpha-1,6-mannosyltransferase activity"/>
    <property type="evidence" value="ECO:0007669"/>
    <property type="project" value="UniProtKB-EC"/>
</dbReference>
<dbReference type="GeneID" id="81626094"/>
<sequence length="569" mass="63069">MRHAYLGLVLLLASLILLHLFAAPYTKVEESFHVQATHDILAHGLPYGDSIEHGHYDHFDFPGAVPRTAVGATILAGLMPMSIATWTGVNQQICIRALLGLYNALALGIFARGLRNSFGQTVAVWYLLFQCSQFHLIYYASRPLSNMFAFGLTTLAMRYLLPDSIAQPGSAHSRHVGVRLALCLLTVAGVIFRAEIALLLAFTTLSLLTVHGKEVLVDVVVAGVVGLLGGLLSTVGIDTIFWKKWVWPELNAFVFNVVEGQSSAWGTEPFWFYFTNALPRLLLNPLVYLIAIPVALQNPALRRPMLPLLAPSVLFVALYSAQPHKEWRFILYVVPVLTATAALGAAYLWRRRDRSFFARLACQMLAVSTMASFALSTFVLLPASAANYPGAHALNALHAYHDRASSSTDPGAYVYLGNLACQTGITRFLQRPTTQGWVYDKTEDEATKSHSAGLGEPFWDQFDYVVVEASDDPEYQDPDESMLMQALPSSRWQIADVIDGFTGISILKPGSPATAQVERRILSLMGVESLYDSYVLARDVVRELVLRGWWVELKMRPRIKVLNRIRDDK</sequence>
<dbReference type="GO" id="GO:0006487">
    <property type="term" value="P:protein N-linked glycosylation"/>
    <property type="evidence" value="ECO:0007669"/>
    <property type="project" value="TreeGrafter"/>
</dbReference>
<evidence type="ECO:0000256" key="2">
    <source>
        <dbReference type="ARBA" id="ARBA00004922"/>
    </source>
</evidence>